<dbReference type="InterPro" id="IPR036271">
    <property type="entry name" value="Tet_transcr_reg_TetR-rel_C_sf"/>
</dbReference>
<dbReference type="PROSITE" id="PS50977">
    <property type="entry name" value="HTH_TETR_2"/>
    <property type="match status" value="1"/>
</dbReference>
<comment type="caution">
    <text evidence="6">The sequence shown here is derived from an EMBL/GenBank/DDBJ whole genome shotgun (WGS) entry which is preliminary data.</text>
</comment>
<dbReference type="InterPro" id="IPR009057">
    <property type="entry name" value="Homeodomain-like_sf"/>
</dbReference>
<protein>
    <submittedName>
        <fullName evidence="6">TetR/AcrR family transcriptional regulator</fullName>
    </submittedName>
</protein>
<reference evidence="6 7" key="1">
    <citation type="submission" date="2020-04" db="EMBL/GenBank/DDBJ databases">
        <title>MicrobeNet Type strains.</title>
        <authorList>
            <person name="Nicholson A.C."/>
        </authorList>
    </citation>
    <scope>NUCLEOTIDE SEQUENCE [LARGE SCALE GENOMIC DNA]</scope>
    <source>
        <strain evidence="6 7">DSM 44956</strain>
    </source>
</reference>
<feature type="DNA-binding region" description="H-T-H motif" evidence="4">
    <location>
        <begin position="29"/>
        <end position="48"/>
    </location>
</feature>
<keyword evidence="7" id="KW-1185">Reference proteome</keyword>
<name>A0A7X6R4H9_9NOCA</name>
<dbReference type="Proteomes" id="UP000540698">
    <property type="component" value="Unassembled WGS sequence"/>
</dbReference>
<dbReference type="InterPro" id="IPR011075">
    <property type="entry name" value="TetR_C"/>
</dbReference>
<evidence type="ECO:0000256" key="1">
    <source>
        <dbReference type="ARBA" id="ARBA00023015"/>
    </source>
</evidence>
<dbReference type="Gene3D" id="1.10.357.10">
    <property type="entry name" value="Tetracycline Repressor, domain 2"/>
    <property type="match status" value="1"/>
</dbReference>
<feature type="domain" description="HTH tetR-type" evidence="5">
    <location>
        <begin position="6"/>
        <end position="66"/>
    </location>
</feature>
<keyword evidence="3" id="KW-0804">Transcription</keyword>
<gene>
    <name evidence="6" type="ORF">HGB38_20180</name>
</gene>
<dbReference type="Gene3D" id="1.10.10.60">
    <property type="entry name" value="Homeodomain-like"/>
    <property type="match status" value="1"/>
</dbReference>
<dbReference type="SUPFAM" id="SSF46689">
    <property type="entry name" value="Homeodomain-like"/>
    <property type="match status" value="1"/>
</dbReference>
<dbReference type="Pfam" id="PF16925">
    <property type="entry name" value="TetR_C_13"/>
    <property type="match status" value="1"/>
</dbReference>
<dbReference type="InterPro" id="IPR001647">
    <property type="entry name" value="HTH_TetR"/>
</dbReference>
<keyword evidence="2 4" id="KW-0238">DNA-binding</keyword>
<evidence type="ECO:0000259" key="5">
    <source>
        <dbReference type="PROSITE" id="PS50977"/>
    </source>
</evidence>
<dbReference type="AlphaFoldDB" id="A0A7X6R4H9"/>
<dbReference type="RefSeq" id="WP_062973366.1">
    <property type="nucleotide sequence ID" value="NZ_JAAXOS010000009.1"/>
</dbReference>
<keyword evidence="1" id="KW-0805">Transcription regulation</keyword>
<dbReference type="PANTHER" id="PTHR47506">
    <property type="entry name" value="TRANSCRIPTIONAL REGULATORY PROTEIN"/>
    <property type="match status" value="1"/>
</dbReference>
<dbReference type="PANTHER" id="PTHR47506:SF1">
    <property type="entry name" value="HTH-TYPE TRANSCRIPTIONAL REGULATOR YJDC"/>
    <property type="match status" value="1"/>
</dbReference>
<evidence type="ECO:0000256" key="3">
    <source>
        <dbReference type="ARBA" id="ARBA00023163"/>
    </source>
</evidence>
<dbReference type="SUPFAM" id="SSF48498">
    <property type="entry name" value="Tetracyclin repressor-like, C-terminal domain"/>
    <property type="match status" value="1"/>
</dbReference>
<dbReference type="GO" id="GO:0003677">
    <property type="term" value="F:DNA binding"/>
    <property type="evidence" value="ECO:0007669"/>
    <property type="project" value="UniProtKB-UniRule"/>
</dbReference>
<sequence length="191" mass="20794">MGRPRNFDPDTVVDRAMETFWTHGYANTSPAQLADATGIGKGSLYNTFGSKRALFDLALDRYDRLGVELAADILTRPGTTRDCLAAFLRGLADADIAQPVRRGCLAVNTAMEMAGHDAEIARAVRATQDHMIAALEARIDQGKRDGDVRADIDPRSMAEFVMNTVVGLRVMAKTYDAPTLHRIIDTALTAL</sequence>
<dbReference type="PRINTS" id="PR00455">
    <property type="entry name" value="HTHTETR"/>
</dbReference>
<accession>A0A7X6R4H9</accession>
<organism evidence="6 7">
    <name type="scientific">Nocardia gamkensis</name>
    <dbReference type="NCBI Taxonomy" id="352869"/>
    <lineage>
        <taxon>Bacteria</taxon>
        <taxon>Bacillati</taxon>
        <taxon>Actinomycetota</taxon>
        <taxon>Actinomycetes</taxon>
        <taxon>Mycobacteriales</taxon>
        <taxon>Nocardiaceae</taxon>
        <taxon>Nocardia</taxon>
    </lineage>
</organism>
<dbReference type="Pfam" id="PF00440">
    <property type="entry name" value="TetR_N"/>
    <property type="match status" value="1"/>
</dbReference>
<proteinExistence type="predicted"/>
<dbReference type="EMBL" id="JAAXOS010000009">
    <property type="protein sequence ID" value="NKY28525.1"/>
    <property type="molecule type" value="Genomic_DNA"/>
</dbReference>
<evidence type="ECO:0000313" key="7">
    <source>
        <dbReference type="Proteomes" id="UP000540698"/>
    </source>
</evidence>
<evidence type="ECO:0000256" key="4">
    <source>
        <dbReference type="PROSITE-ProRule" id="PRU00335"/>
    </source>
</evidence>
<evidence type="ECO:0000313" key="6">
    <source>
        <dbReference type="EMBL" id="NKY28525.1"/>
    </source>
</evidence>
<evidence type="ECO:0000256" key="2">
    <source>
        <dbReference type="ARBA" id="ARBA00023125"/>
    </source>
</evidence>